<evidence type="ECO:0000259" key="6">
    <source>
        <dbReference type="PROSITE" id="PS50850"/>
    </source>
</evidence>
<feature type="transmembrane region" description="Helical" evidence="5">
    <location>
        <begin position="310"/>
        <end position="329"/>
    </location>
</feature>
<feature type="transmembrane region" description="Helical" evidence="5">
    <location>
        <begin position="153"/>
        <end position="175"/>
    </location>
</feature>
<dbReference type="Gene3D" id="1.20.1250.20">
    <property type="entry name" value="MFS general substrate transporter like domains"/>
    <property type="match status" value="2"/>
</dbReference>
<keyword evidence="2 5" id="KW-0812">Transmembrane</keyword>
<feature type="transmembrane region" description="Helical" evidence="5">
    <location>
        <begin position="230"/>
        <end position="258"/>
    </location>
</feature>
<feature type="transmembrane region" description="Helical" evidence="5">
    <location>
        <begin position="22"/>
        <end position="40"/>
    </location>
</feature>
<evidence type="ECO:0000256" key="4">
    <source>
        <dbReference type="ARBA" id="ARBA00023136"/>
    </source>
</evidence>
<dbReference type="Proteomes" id="UP000199529">
    <property type="component" value="Unassembled WGS sequence"/>
</dbReference>
<evidence type="ECO:0000256" key="5">
    <source>
        <dbReference type="SAM" id="Phobius"/>
    </source>
</evidence>
<dbReference type="PROSITE" id="PS50850">
    <property type="entry name" value="MFS"/>
    <property type="match status" value="1"/>
</dbReference>
<dbReference type="PANTHER" id="PTHR11662">
    <property type="entry name" value="SOLUTE CARRIER FAMILY 17"/>
    <property type="match status" value="1"/>
</dbReference>
<protein>
    <submittedName>
        <fullName evidence="7">Sugar phosphate permease</fullName>
    </submittedName>
</protein>
<comment type="subcellular location">
    <subcellularLocation>
        <location evidence="1">Cell membrane</location>
        <topology evidence="1">Multi-pass membrane protein</topology>
    </subcellularLocation>
</comment>
<evidence type="ECO:0000313" key="8">
    <source>
        <dbReference type="Proteomes" id="UP000199529"/>
    </source>
</evidence>
<dbReference type="EMBL" id="FNOK01000064">
    <property type="protein sequence ID" value="SDZ36831.1"/>
    <property type="molecule type" value="Genomic_DNA"/>
</dbReference>
<keyword evidence="3 5" id="KW-1133">Transmembrane helix</keyword>
<gene>
    <name evidence="7" type="ORF">SAMN05216215_106442</name>
</gene>
<name>A0A1H3SGZ8_9PSEU</name>
<dbReference type="GO" id="GO:0005886">
    <property type="term" value="C:plasma membrane"/>
    <property type="evidence" value="ECO:0007669"/>
    <property type="project" value="UniProtKB-SubCell"/>
</dbReference>
<dbReference type="SUPFAM" id="SSF103473">
    <property type="entry name" value="MFS general substrate transporter"/>
    <property type="match status" value="1"/>
</dbReference>
<feature type="transmembrane region" description="Helical" evidence="5">
    <location>
        <begin position="404"/>
        <end position="424"/>
    </location>
</feature>
<keyword evidence="8" id="KW-1185">Reference proteome</keyword>
<feature type="domain" description="Major facilitator superfamily (MFS) profile" evidence="6">
    <location>
        <begin position="27"/>
        <end position="428"/>
    </location>
</feature>
<evidence type="ECO:0000256" key="1">
    <source>
        <dbReference type="ARBA" id="ARBA00004651"/>
    </source>
</evidence>
<proteinExistence type="predicted"/>
<dbReference type="InterPro" id="IPR036259">
    <property type="entry name" value="MFS_trans_sf"/>
</dbReference>
<evidence type="ECO:0000256" key="2">
    <source>
        <dbReference type="ARBA" id="ARBA00022692"/>
    </source>
</evidence>
<dbReference type="Pfam" id="PF07690">
    <property type="entry name" value="MFS_1"/>
    <property type="match status" value="1"/>
</dbReference>
<evidence type="ECO:0000313" key="7">
    <source>
        <dbReference type="EMBL" id="SDZ36831.1"/>
    </source>
</evidence>
<organism evidence="7 8">
    <name type="scientific">Saccharopolyspora shandongensis</name>
    <dbReference type="NCBI Taxonomy" id="418495"/>
    <lineage>
        <taxon>Bacteria</taxon>
        <taxon>Bacillati</taxon>
        <taxon>Actinomycetota</taxon>
        <taxon>Actinomycetes</taxon>
        <taxon>Pseudonocardiales</taxon>
        <taxon>Pseudonocardiaceae</taxon>
        <taxon>Saccharopolyspora</taxon>
    </lineage>
</organism>
<feature type="transmembrane region" description="Helical" evidence="5">
    <location>
        <begin position="270"/>
        <end position="290"/>
    </location>
</feature>
<dbReference type="AlphaFoldDB" id="A0A1H3SGZ8"/>
<feature type="transmembrane region" description="Helical" evidence="5">
    <location>
        <begin position="335"/>
        <end position="357"/>
    </location>
</feature>
<dbReference type="STRING" id="418495.SAMN05216215_106442"/>
<keyword evidence="4 5" id="KW-0472">Membrane</keyword>
<dbReference type="InterPro" id="IPR020846">
    <property type="entry name" value="MFS_dom"/>
</dbReference>
<sequence>MSANRVHETTPGTAAPPEYRPVMAWVITGMLVLFIVVNWADKTVFGIAAQPLKEELGLTSAQIGFIGSAFFFLFSITGLAVGFIGNRVRTKWVLLALAALWSLTMVPVLVSASAVTLLISRIGLGAAEGPAGAMANAGAFEWFPKEKRSFPSAWLSSGASIAKIAIAPVLALIVAVWGWRAAFLALALIGVVWCAAWALIGREGPFSAHRTQSAAAEDPALQQRVPFRKIVLSGTFVGGVIGTFTMYGMVSVILTWLPSYFEVGLGIDRLQAGAMFGLPSISSMIAMLGVSWISDRRVSAGASSRVQRGIVPAVALLIGGGLLALLPYLGSPVLAISAVVLGYGIGVVSLPLANAALSQICPPRQQAGALGVFLALQTSSGLIAPALTGVLVDLAASPGAGFALAFQVFGLAVMVGGIATMLLVNPDRDAARILG</sequence>
<feature type="transmembrane region" description="Helical" evidence="5">
    <location>
        <begin position="181"/>
        <end position="200"/>
    </location>
</feature>
<reference evidence="8" key="1">
    <citation type="submission" date="2016-10" db="EMBL/GenBank/DDBJ databases">
        <authorList>
            <person name="Varghese N."/>
            <person name="Submissions S."/>
        </authorList>
    </citation>
    <scope>NUCLEOTIDE SEQUENCE [LARGE SCALE GENOMIC DNA]</scope>
    <source>
        <strain evidence="8">CGMCC 4.3530</strain>
    </source>
</reference>
<dbReference type="PANTHER" id="PTHR11662:SF450">
    <property type="entry name" value="BLR1003 PROTEIN"/>
    <property type="match status" value="1"/>
</dbReference>
<evidence type="ECO:0000256" key="3">
    <source>
        <dbReference type="ARBA" id="ARBA00022989"/>
    </source>
</evidence>
<feature type="transmembrane region" description="Helical" evidence="5">
    <location>
        <begin position="61"/>
        <end position="86"/>
    </location>
</feature>
<dbReference type="InterPro" id="IPR050382">
    <property type="entry name" value="MFS_Na/Anion_cotransporter"/>
</dbReference>
<dbReference type="InterPro" id="IPR011701">
    <property type="entry name" value="MFS"/>
</dbReference>
<feature type="transmembrane region" description="Helical" evidence="5">
    <location>
        <begin position="369"/>
        <end position="392"/>
    </location>
</feature>
<accession>A0A1H3SGZ8</accession>
<dbReference type="GO" id="GO:0022857">
    <property type="term" value="F:transmembrane transporter activity"/>
    <property type="evidence" value="ECO:0007669"/>
    <property type="project" value="InterPro"/>
</dbReference>
<feature type="transmembrane region" description="Helical" evidence="5">
    <location>
        <begin position="92"/>
        <end position="119"/>
    </location>
</feature>